<protein>
    <submittedName>
        <fullName evidence="6">Zinc finger protein</fullName>
    </submittedName>
</protein>
<reference evidence="7" key="4">
    <citation type="submission" date="2018-07" db="EMBL/GenBank/DDBJ databases">
        <title>WGS assembly of Glycine max.</title>
        <authorList>
            <person name="Schmutz J."/>
            <person name="Cannon S."/>
            <person name="Schlueter J."/>
            <person name="Ma J."/>
            <person name="Mitros T."/>
            <person name="Nelson W."/>
            <person name="Hyten D."/>
            <person name="Song Q."/>
            <person name="Thelen J."/>
            <person name="Cheng J."/>
            <person name="Xu D."/>
            <person name="Hellsten U."/>
            <person name="May G."/>
            <person name="Yu Y."/>
            <person name="Sakurai T."/>
            <person name="Umezawa T."/>
            <person name="Bhattacharyya M."/>
            <person name="Sandhu D."/>
            <person name="Valliyodan B."/>
            <person name="Lindquist E."/>
            <person name="Peto M."/>
            <person name="Grant D."/>
            <person name="Shu S."/>
            <person name="Goodstein D."/>
            <person name="Barry K."/>
            <person name="Futrell-Griggs M."/>
            <person name="Abernathy B."/>
            <person name="Du J."/>
            <person name="Tian Z."/>
            <person name="Zhu L."/>
            <person name="Gill N."/>
            <person name="Joshi T."/>
            <person name="Libault M."/>
            <person name="Sethuraman A."/>
            <person name="Zhang X."/>
            <person name="Shinozaki K."/>
            <person name="Nguyen H."/>
            <person name="Wing R."/>
            <person name="Cregan P."/>
            <person name="Specht J."/>
            <person name="Grimwood J."/>
            <person name="Rokhsar D."/>
            <person name="Stacey G."/>
            <person name="Shoemaker R."/>
            <person name="Jackson S."/>
        </authorList>
    </citation>
    <scope>NUCLEOTIDE SEQUENCE</scope>
    <source>
        <tissue evidence="7">Callus</tissue>
    </source>
</reference>
<name>C0JJG9_SOYBN</name>
<dbReference type="PANTHER" id="PTHR45931:SF16">
    <property type="entry name" value="RING_U-BOX SUPERFAMILY PROTEIN"/>
    <property type="match status" value="1"/>
</dbReference>
<dbReference type="PROSITE" id="PS50089">
    <property type="entry name" value="ZF_RING_2"/>
    <property type="match status" value="1"/>
</dbReference>
<dbReference type="GO" id="GO:0006511">
    <property type="term" value="P:ubiquitin-dependent protein catabolic process"/>
    <property type="evidence" value="ECO:0000318"/>
    <property type="project" value="GO_Central"/>
</dbReference>
<dbReference type="EMBL" id="CM000851">
    <property type="protein sequence ID" value="KRH00646.1"/>
    <property type="molecule type" value="Genomic_DNA"/>
</dbReference>
<dbReference type="GO" id="GO:0061630">
    <property type="term" value="F:ubiquitin protein ligase activity"/>
    <property type="evidence" value="ECO:0000318"/>
    <property type="project" value="GO_Central"/>
</dbReference>
<evidence type="ECO:0000256" key="3">
    <source>
        <dbReference type="ARBA" id="ARBA00022833"/>
    </source>
</evidence>
<dbReference type="Gramene" id="KRH00646">
    <property type="protein sequence ID" value="KRH00646"/>
    <property type="gene ID" value="GLYMA_18G226100"/>
</dbReference>
<dbReference type="SUPFAM" id="SSF57850">
    <property type="entry name" value="RING/U-box"/>
    <property type="match status" value="1"/>
</dbReference>
<evidence type="ECO:0000256" key="1">
    <source>
        <dbReference type="ARBA" id="ARBA00022723"/>
    </source>
</evidence>
<reference evidence="7 8" key="2">
    <citation type="journal article" date="2010" name="Nature">
        <title>Genome sequence of the palaeopolyploid soybean.</title>
        <authorList>
            <person name="Schmutz J."/>
            <person name="Cannon S.B."/>
            <person name="Schlueter J."/>
            <person name="Ma J."/>
            <person name="Mitros T."/>
            <person name="Nelson W."/>
            <person name="Hyten D.L."/>
            <person name="Song Q."/>
            <person name="Thelen J.J."/>
            <person name="Cheng J."/>
            <person name="Xu D."/>
            <person name="Hellsten U."/>
            <person name="May G.D."/>
            <person name="Yu Y."/>
            <person name="Sakurai T."/>
            <person name="Umezawa T."/>
            <person name="Bhattacharyya M.K."/>
            <person name="Sandhu D."/>
            <person name="Valliyodan B."/>
            <person name="Lindquist E."/>
            <person name="Peto M."/>
            <person name="Grant D."/>
            <person name="Shu S."/>
            <person name="Goodstein D."/>
            <person name="Barry K."/>
            <person name="Futrell-Griggs M."/>
            <person name="Abernathy B."/>
            <person name="Du J."/>
            <person name="Tian Z."/>
            <person name="Zhu L."/>
            <person name="Gill N."/>
            <person name="Joshi T."/>
            <person name="Libault M."/>
            <person name="Sethuraman A."/>
            <person name="Zhang X.-C."/>
            <person name="Shinozaki K."/>
            <person name="Nguyen H.T."/>
            <person name="Wing R.A."/>
            <person name="Cregan P."/>
            <person name="Specht J."/>
            <person name="Grimwood J."/>
            <person name="Rokhsar D."/>
            <person name="Stacey G."/>
            <person name="Shoemaker R.C."/>
            <person name="Jackson S.A."/>
        </authorList>
    </citation>
    <scope>NUCLEOTIDE SEQUENCE</scope>
    <source>
        <strain evidence="8">cv. Williams 82</strain>
        <tissue evidence="7">Callus</tissue>
    </source>
</reference>
<keyword evidence="1" id="KW-0479">Metal-binding</keyword>
<evidence type="ECO:0000313" key="7">
    <source>
        <dbReference type="EMBL" id="KRH00646.1"/>
    </source>
</evidence>
<dbReference type="PANTHER" id="PTHR45931">
    <property type="entry name" value="SI:CH211-59O9.10"/>
    <property type="match status" value="1"/>
</dbReference>
<dbReference type="PaxDb" id="3847-GLYMA18G46011.1"/>
<reference evidence="8" key="3">
    <citation type="submission" date="2018-02" db="UniProtKB">
        <authorList>
            <consortium name="EnsemblPlants"/>
        </authorList>
    </citation>
    <scope>IDENTIFICATION</scope>
    <source>
        <strain evidence="8">Williams 82</strain>
    </source>
</reference>
<evidence type="ECO:0000313" key="6">
    <source>
        <dbReference type="EMBL" id="ACN78960.1"/>
    </source>
</evidence>
<dbReference type="eggNOG" id="KOG0802">
    <property type="taxonomic scope" value="Eukaryota"/>
</dbReference>
<dbReference type="InterPro" id="IPR013083">
    <property type="entry name" value="Znf_RING/FYVE/PHD"/>
</dbReference>
<evidence type="ECO:0000259" key="5">
    <source>
        <dbReference type="PROSITE" id="PS50089"/>
    </source>
</evidence>
<dbReference type="Proteomes" id="UP000008827">
    <property type="component" value="Chromosome 18"/>
</dbReference>
<proteinExistence type="predicted"/>
<dbReference type="AlphaFoldDB" id="C0JJG9"/>
<evidence type="ECO:0000313" key="9">
    <source>
        <dbReference type="Proteomes" id="UP000008827"/>
    </source>
</evidence>
<dbReference type="GO" id="GO:0005634">
    <property type="term" value="C:nucleus"/>
    <property type="evidence" value="ECO:0000318"/>
    <property type="project" value="GO_Central"/>
</dbReference>
<evidence type="ECO:0000256" key="4">
    <source>
        <dbReference type="PROSITE-ProRule" id="PRU00175"/>
    </source>
</evidence>
<keyword evidence="2 4" id="KW-0863">Zinc-finger</keyword>
<dbReference type="STRING" id="3847.C0JJG9"/>
<dbReference type="InParanoid" id="C0JJG9"/>
<dbReference type="SMART" id="SM00184">
    <property type="entry name" value="RING"/>
    <property type="match status" value="1"/>
</dbReference>
<accession>C0JJG9</accession>
<dbReference type="InterPro" id="IPR001841">
    <property type="entry name" value="Znf_RING"/>
</dbReference>
<evidence type="ECO:0000256" key="2">
    <source>
        <dbReference type="ARBA" id="ARBA00022771"/>
    </source>
</evidence>
<dbReference type="EMBL" id="FJ225394">
    <property type="protein sequence ID" value="ACN78960.1"/>
    <property type="molecule type" value="Genomic_DNA"/>
</dbReference>
<dbReference type="Pfam" id="PF13639">
    <property type="entry name" value="zf-RING_2"/>
    <property type="match status" value="1"/>
</dbReference>
<dbReference type="GO" id="GO:0008270">
    <property type="term" value="F:zinc ion binding"/>
    <property type="evidence" value="ECO:0007669"/>
    <property type="project" value="UniProtKB-KW"/>
</dbReference>
<dbReference type="EnsemblPlants" id="KRH00646">
    <property type="protein sequence ID" value="KRH00646"/>
    <property type="gene ID" value="GLYMA_18G226100"/>
</dbReference>
<gene>
    <name evidence="7" type="ORF">GLYMA_18G226100</name>
</gene>
<sequence>MAQQFQEPPLFSHVANTCINHVVYITIILTSFDPSSAAEVCRMQSPPIERDIFNHPSICHDILRQLLAYSFVPINFYIGQDCDLIPNLSTRLCESVLQRSGVHINYFQVFITVFQTHCCYNVVGTPFFFQADELPSREMVQRMTCDGGEHSLPAGAMALKRFLIQDEQEDPCAICIKDFNSGDNAARLPCSHVFHPDCILQWFVQKSTCPLCCFACSCVS</sequence>
<evidence type="ECO:0000313" key="8">
    <source>
        <dbReference type="EnsemblPlants" id="KRH00646"/>
    </source>
</evidence>
<dbReference type="InterPro" id="IPR051834">
    <property type="entry name" value="RING_finger_E3_ligase"/>
</dbReference>
<keyword evidence="9" id="KW-1185">Reference proteome</keyword>
<keyword evidence="3" id="KW-0862">Zinc</keyword>
<reference evidence="6" key="1">
    <citation type="journal article" date="2009" name="Plant Physiol.">
        <title>Identification and analyses of candidate genes for rpp4-mediated resistance to Asian soybean rust in soybean.</title>
        <authorList>
            <person name="Meyer J.D."/>
            <person name="Silva D.C."/>
            <person name="Yang C."/>
            <person name="Pedley K.F."/>
            <person name="Zhang C."/>
            <person name="van de Mortel M."/>
            <person name="Hill J.H."/>
            <person name="Shoemaker R.C."/>
            <person name="Abdelnoor R.V."/>
            <person name="Whitham S.A."/>
            <person name="Graham M.A."/>
        </authorList>
    </citation>
    <scope>NUCLEOTIDE SEQUENCE</scope>
</reference>
<feature type="domain" description="RING-type" evidence="5">
    <location>
        <begin position="172"/>
        <end position="212"/>
    </location>
</feature>
<dbReference type="Gene3D" id="3.30.40.10">
    <property type="entry name" value="Zinc/RING finger domain, C3HC4 (zinc finger)"/>
    <property type="match status" value="1"/>
</dbReference>
<dbReference type="HOGENOM" id="CLU_1301534_0_0_1"/>
<organism evidence="6">
    <name type="scientific">Glycine max</name>
    <name type="common">Soybean</name>
    <name type="synonym">Glycine hispida</name>
    <dbReference type="NCBI Taxonomy" id="3847"/>
    <lineage>
        <taxon>Eukaryota</taxon>
        <taxon>Viridiplantae</taxon>
        <taxon>Streptophyta</taxon>
        <taxon>Embryophyta</taxon>
        <taxon>Tracheophyta</taxon>
        <taxon>Spermatophyta</taxon>
        <taxon>Magnoliopsida</taxon>
        <taxon>eudicotyledons</taxon>
        <taxon>Gunneridae</taxon>
        <taxon>Pentapetalae</taxon>
        <taxon>rosids</taxon>
        <taxon>fabids</taxon>
        <taxon>Fabales</taxon>
        <taxon>Fabaceae</taxon>
        <taxon>Papilionoideae</taxon>
        <taxon>50 kb inversion clade</taxon>
        <taxon>NPAAA clade</taxon>
        <taxon>indigoferoid/millettioid clade</taxon>
        <taxon>Phaseoleae</taxon>
        <taxon>Glycine</taxon>
        <taxon>Glycine subgen. Soja</taxon>
    </lineage>
</organism>